<dbReference type="Proteomes" id="UP000176651">
    <property type="component" value="Unassembled WGS sequence"/>
</dbReference>
<reference evidence="3 4" key="1">
    <citation type="journal article" date="2016" name="Nat. Commun.">
        <title>Thousands of microbial genomes shed light on interconnected biogeochemical processes in an aquifer system.</title>
        <authorList>
            <person name="Anantharaman K."/>
            <person name="Brown C.T."/>
            <person name="Hug L.A."/>
            <person name="Sharon I."/>
            <person name="Castelle C.J."/>
            <person name="Probst A.J."/>
            <person name="Thomas B.C."/>
            <person name="Singh A."/>
            <person name="Wilkins M.J."/>
            <person name="Karaoz U."/>
            <person name="Brodie E.L."/>
            <person name="Williams K.H."/>
            <person name="Hubbard S.S."/>
            <person name="Banfield J.F."/>
        </authorList>
    </citation>
    <scope>NUCLEOTIDE SEQUENCE [LARGE SCALE GENOMIC DNA]</scope>
</reference>
<evidence type="ECO:0000313" key="4">
    <source>
        <dbReference type="Proteomes" id="UP000176651"/>
    </source>
</evidence>
<dbReference type="STRING" id="1798535.A2V68_00560"/>
<accession>A0A1F4NSA1</accession>
<keyword evidence="1" id="KW-0175">Coiled coil</keyword>
<gene>
    <name evidence="3" type="ORF">A2V68_00560</name>
</gene>
<evidence type="ECO:0000313" key="3">
    <source>
        <dbReference type="EMBL" id="OGB74246.1"/>
    </source>
</evidence>
<evidence type="ECO:0008006" key="5">
    <source>
        <dbReference type="Google" id="ProtNLM"/>
    </source>
</evidence>
<sequence length="508" mass="58152">MVERVSQSAPEAGGERTAAQELGEHNEQSGEKTCVAAALAILREFALGYPEIQSDRDIVHEAKEAGVQTEKGVTLKAAYEFYKQLGHTVTIRKNLEDILRELGSDKGLVVIADKHAVAVYLDKERGKLVRRDPIARNAVTVHEVDIDTLRDLLGVAKPTGKKNGENPYDHVLIVGKVGSKLVTGETGEVDLVAKARMEMEARFAEKRKMAPEERLAWIWKTYRPKMEIPKAQTKFKLFGREVIWDEKTTKKFERFYNRRLEAAYRWELGEVQKKIEGLTPEAAHRYLDGIESRYLAEANVISEQIKLVTKDDPEHIEHLDQDIKRWKRVKEHCAYTDRERAVAERTIRELEKERQQIKEGGPKKAAAAKARGLAQKPSPWAELRELRAEYYAVSPAEMAEMVEIEKDLIIARERYLQKELLRNADLLRRHLARKTPAVKEFEQLRLGYQKLLPELAQISKDFDIQQSLDKARRFVELQARQSNLFFEIFGQLTYLKTLDSGAQSQAAA</sequence>
<feature type="region of interest" description="Disordered" evidence="2">
    <location>
        <begin position="1"/>
        <end position="29"/>
    </location>
</feature>
<dbReference type="AlphaFoldDB" id="A0A1F4NSA1"/>
<name>A0A1F4NSA1_UNCK3</name>
<evidence type="ECO:0000256" key="1">
    <source>
        <dbReference type="SAM" id="Coils"/>
    </source>
</evidence>
<evidence type="ECO:0000256" key="2">
    <source>
        <dbReference type="SAM" id="MobiDB-lite"/>
    </source>
</evidence>
<comment type="caution">
    <text evidence="3">The sequence shown here is derived from an EMBL/GenBank/DDBJ whole genome shotgun (WGS) entry which is preliminary data.</text>
</comment>
<dbReference type="EMBL" id="META01000003">
    <property type="protein sequence ID" value="OGB74246.1"/>
    <property type="molecule type" value="Genomic_DNA"/>
</dbReference>
<organism evidence="3 4">
    <name type="scientific">candidate division Kazan bacterium RBG_13_50_9</name>
    <dbReference type="NCBI Taxonomy" id="1798535"/>
    <lineage>
        <taxon>Bacteria</taxon>
        <taxon>Bacteria division Kazan-3B-28</taxon>
    </lineage>
</organism>
<protein>
    <recommendedName>
        <fullName evidence="5">Peptidase C39 domain-containing protein</fullName>
    </recommendedName>
</protein>
<feature type="coiled-coil region" evidence="1">
    <location>
        <begin position="333"/>
        <end position="360"/>
    </location>
</feature>
<proteinExistence type="predicted"/>